<dbReference type="RefSeq" id="WP_206999420.1">
    <property type="nucleotide sequence ID" value="NZ_JAEKJR010000001.1"/>
</dbReference>
<keyword evidence="2" id="KW-0732">Signal</keyword>
<evidence type="ECO:0000313" key="4">
    <source>
        <dbReference type="EMBL" id="MBN8430050.1"/>
    </source>
</evidence>
<comment type="caution">
    <text evidence="4">The sequence shown here is derived from an EMBL/GenBank/DDBJ whole genome shotgun (WGS) entry which is preliminary data.</text>
</comment>
<feature type="domain" description="DUF4382" evidence="3">
    <location>
        <begin position="64"/>
        <end position="197"/>
    </location>
</feature>
<dbReference type="Proteomes" id="UP000664293">
    <property type="component" value="Unassembled WGS sequence"/>
</dbReference>
<feature type="region of interest" description="Disordered" evidence="1">
    <location>
        <begin position="29"/>
        <end position="62"/>
    </location>
</feature>
<sequence>MNEHNSTSRLWRILSTLLLALALTACGSGNSSDDTAQTPEADIPPPSGAVCETTDDDPTSSECGQVLVSMTDAEGDFVRYAVDVRSLSLERRDGTMVEVLPRTTTVDFSQYVELSELVTAATVPVGNYVASTITLDFSAADIQVEVDGSAAPAQVVDASGAPVTEVTLDLQFDTLKPLSITPGVPASLTVDFNLAASHLVDTSVSPARAELHPVLTAALDPVEQKEFRIRGPLIHVDESDNSYRLALRPFYRQEGRFGGINIATTTETSWDINGESYTGATGLSALAEQSNGTATLAFGAYNAETQVFTAEIVYAGSSLPGGTLDAVHGHVVARSGDEVTLKGARLIRADGSVVFNDTLTLQLGESTRVRKSRYPMALLGTDSLSVGQRISALGTWDGERLDASEGAVRLRLTSVSATLNHSADAELEVTALAFGARGVDLFDFTGTGIDPDNDADPAHYQINLDGMNPGSLASGAPLRIRGFATPFGSAPADFDAVSVADYSNAAAQLLVSWAGEGSNSALTQLDANGLQLNLDPELLGTAHHLRRGGIRTDLLAMTEQPQIAPAFDRGVFALVQDGEVTMHGNFANFATDLGTRLDNGAQVKLLHGAGGYRDGQFNFMTMSVILRNL</sequence>
<evidence type="ECO:0000259" key="3">
    <source>
        <dbReference type="Pfam" id="PF14321"/>
    </source>
</evidence>
<evidence type="ECO:0000313" key="5">
    <source>
        <dbReference type="Proteomes" id="UP000664293"/>
    </source>
</evidence>
<dbReference type="EMBL" id="JAEKJR010000001">
    <property type="protein sequence ID" value="MBN8430050.1"/>
    <property type="molecule type" value="Genomic_DNA"/>
</dbReference>
<dbReference type="Pfam" id="PF14321">
    <property type="entry name" value="DUF4382"/>
    <property type="match status" value="1"/>
</dbReference>
<feature type="compositionally biased region" description="Polar residues" evidence="1">
    <location>
        <begin position="29"/>
        <end position="38"/>
    </location>
</feature>
<evidence type="ECO:0000256" key="1">
    <source>
        <dbReference type="SAM" id="MobiDB-lite"/>
    </source>
</evidence>
<protein>
    <recommendedName>
        <fullName evidence="3">DUF4382 domain-containing protein</fullName>
    </recommendedName>
</protein>
<organism evidence="4 5">
    <name type="scientific">Microbulbifer salipaludis</name>
    <dbReference type="NCBI Taxonomy" id="187980"/>
    <lineage>
        <taxon>Bacteria</taxon>
        <taxon>Pseudomonadati</taxon>
        <taxon>Pseudomonadota</taxon>
        <taxon>Gammaproteobacteria</taxon>
        <taxon>Cellvibrionales</taxon>
        <taxon>Microbulbiferaceae</taxon>
        <taxon>Microbulbifer</taxon>
    </lineage>
</organism>
<feature type="chain" id="PRO_5046346221" description="DUF4382 domain-containing protein" evidence="2">
    <location>
        <begin position="28"/>
        <end position="629"/>
    </location>
</feature>
<feature type="signal peptide" evidence="2">
    <location>
        <begin position="1"/>
        <end position="27"/>
    </location>
</feature>
<evidence type="ECO:0000256" key="2">
    <source>
        <dbReference type="SAM" id="SignalP"/>
    </source>
</evidence>
<reference evidence="4 5" key="1">
    <citation type="submission" date="2020-12" db="EMBL/GenBank/DDBJ databases">
        <title>Oil enriched cultivation method for isolating marine PHA-producing bacteria.</title>
        <authorList>
            <person name="Zheng W."/>
            <person name="Yu S."/>
            <person name="Huang Y."/>
        </authorList>
    </citation>
    <scope>NUCLEOTIDE SEQUENCE [LARGE SCALE GENOMIC DNA]</scope>
    <source>
        <strain evidence="4 5">SN0-2</strain>
    </source>
</reference>
<dbReference type="InterPro" id="IPR025491">
    <property type="entry name" value="DUF4382"/>
</dbReference>
<accession>A0ABS3E412</accession>
<name>A0ABS3E412_9GAMM</name>
<proteinExistence type="predicted"/>
<keyword evidence="5" id="KW-1185">Reference proteome</keyword>
<gene>
    <name evidence="4" type="ORF">JF535_04195</name>
</gene>